<evidence type="ECO:0000313" key="3">
    <source>
        <dbReference type="Proteomes" id="UP000013201"/>
    </source>
</evidence>
<proteinExistence type="predicted"/>
<comment type="caution">
    <text evidence="2">The sequence shown here is derived from an EMBL/GenBank/DDBJ whole genome shotgun (WGS) entry which is preliminary data.</text>
</comment>
<reference evidence="2 3" key="1">
    <citation type="submission" date="2013-03" db="EMBL/GenBank/DDBJ databases">
        <authorList>
            <person name="Le V."/>
        </authorList>
    </citation>
    <scope>NUCLEOTIDE SEQUENCE [LARGE SCALE GENOMIC DNA]</scope>
    <source>
        <strain evidence="2 3">BiD32</strain>
    </source>
</reference>
<protein>
    <recommendedName>
        <fullName evidence="1">Anti-bacteriophage protein A/HamA C-terminal domain-containing protein</fullName>
    </recommendedName>
</protein>
<keyword evidence="3" id="KW-1185">Reference proteome</keyword>
<dbReference type="InterPro" id="IPR014976">
    <property type="entry name" value="AbpA_HamA_C"/>
</dbReference>
<dbReference type="Pfam" id="PF08878">
    <property type="entry name" value="HamA"/>
    <property type="match status" value="1"/>
</dbReference>
<name>N1MGN0_9SPHN</name>
<sequence>MSTGVASVAAVVPGHYAAPDRIGDILRRLGKSAVADYIQTKLPQGAKSRSGDLGEILAASYVSEFTGYSVGVFKLRWSDHREMAMRGDDILGIRLDPGVTVKFLKGEVKSRAALGKKTVDEARTALASSNGRPTPHALAFVADRLFETGETALAEVIDQFQIKARIEINQLSHLMFMFTGNNPSKLLTANLNAYSGKIPQFAVGLRVSTHQAFIKQVFEKVIADGNKP</sequence>
<dbReference type="EMBL" id="CAVK010000013">
    <property type="protein sequence ID" value="CCW15929.1"/>
    <property type="molecule type" value="Genomic_DNA"/>
</dbReference>
<reference evidence="3" key="2">
    <citation type="submission" date="2013-04" db="EMBL/GenBank/DDBJ databases">
        <title>Bisphenol A degrading Sphingobium sp. strain BiD32.</title>
        <authorList>
            <person name="Nielsen J.L."/>
            <person name="Zhou N.A."/>
            <person name="Kjeldal H."/>
        </authorList>
    </citation>
    <scope>NUCLEOTIDE SEQUENCE [LARGE SCALE GENOMIC DNA]</scope>
    <source>
        <strain evidence="3">BiD32</strain>
    </source>
</reference>
<dbReference type="AlphaFoldDB" id="N1MGN0"/>
<organism evidence="2 3">
    <name type="scientific">Sphingobium indicum BiD32</name>
    <dbReference type="NCBI Taxonomy" id="1301087"/>
    <lineage>
        <taxon>Bacteria</taxon>
        <taxon>Pseudomonadati</taxon>
        <taxon>Pseudomonadota</taxon>
        <taxon>Alphaproteobacteria</taxon>
        <taxon>Sphingomonadales</taxon>
        <taxon>Sphingomonadaceae</taxon>
        <taxon>Sphingobium</taxon>
    </lineage>
</organism>
<feature type="domain" description="Anti-bacteriophage protein A/HamA C-terminal" evidence="1">
    <location>
        <begin position="11"/>
        <end position="221"/>
    </location>
</feature>
<gene>
    <name evidence="2" type="ORF">EBBID32_2600</name>
</gene>
<accession>N1MGN0</accession>
<evidence type="ECO:0000313" key="2">
    <source>
        <dbReference type="EMBL" id="CCW15929.1"/>
    </source>
</evidence>
<evidence type="ECO:0000259" key="1">
    <source>
        <dbReference type="Pfam" id="PF08878"/>
    </source>
</evidence>
<dbReference type="Proteomes" id="UP000013201">
    <property type="component" value="Unassembled WGS sequence"/>
</dbReference>